<dbReference type="Gene3D" id="1.10.1660.10">
    <property type="match status" value="1"/>
</dbReference>
<dbReference type="GO" id="GO:0003677">
    <property type="term" value="F:DNA binding"/>
    <property type="evidence" value="ECO:0007669"/>
    <property type="project" value="UniProtKB-KW"/>
</dbReference>
<gene>
    <name evidence="4" type="ORF">GSM42_03385</name>
</gene>
<dbReference type="CDD" id="cd01107">
    <property type="entry name" value="HTH_BmrR"/>
    <property type="match status" value="1"/>
</dbReference>
<dbReference type="SMART" id="SM00422">
    <property type="entry name" value="HTH_MERR"/>
    <property type="match status" value="1"/>
</dbReference>
<feature type="domain" description="HTH merR-type" evidence="3">
    <location>
        <begin position="1"/>
        <end position="71"/>
    </location>
</feature>
<dbReference type="GO" id="GO:0003700">
    <property type="term" value="F:DNA-binding transcription factor activity"/>
    <property type="evidence" value="ECO:0007669"/>
    <property type="project" value="InterPro"/>
</dbReference>
<evidence type="ECO:0000256" key="1">
    <source>
        <dbReference type="ARBA" id="ARBA00023125"/>
    </source>
</evidence>
<accession>A0A6I4VMU2</accession>
<dbReference type="InterPro" id="IPR000551">
    <property type="entry name" value="MerR-type_HTH_dom"/>
</dbReference>
<organism evidence="4 5">
    <name type="scientific">Shimazuella alba</name>
    <dbReference type="NCBI Taxonomy" id="2690964"/>
    <lineage>
        <taxon>Bacteria</taxon>
        <taxon>Bacillati</taxon>
        <taxon>Bacillota</taxon>
        <taxon>Bacilli</taxon>
        <taxon>Bacillales</taxon>
        <taxon>Thermoactinomycetaceae</taxon>
        <taxon>Shimazuella</taxon>
    </lineage>
</organism>
<dbReference type="SUPFAM" id="SSF55136">
    <property type="entry name" value="Probable bacterial effector-binding domain"/>
    <property type="match status" value="1"/>
</dbReference>
<dbReference type="Gene3D" id="3.20.80.10">
    <property type="entry name" value="Regulatory factor, effector binding domain"/>
    <property type="match status" value="1"/>
</dbReference>
<evidence type="ECO:0000256" key="2">
    <source>
        <dbReference type="SAM" id="Coils"/>
    </source>
</evidence>
<comment type="caution">
    <text evidence="4">The sequence shown here is derived from an EMBL/GenBank/DDBJ whole genome shotgun (WGS) entry which is preliminary data.</text>
</comment>
<dbReference type="InterPro" id="IPR009061">
    <property type="entry name" value="DNA-bd_dom_put_sf"/>
</dbReference>
<dbReference type="InterPro" id="IPR047057">
    <property type="entry name" value="MerR_fam"/>
</dbReference>
<feature type="coiled-coil region" evidence="2">
    <location>
        <begin position="79"/>
        <end position="113"/>
    </location>
</feature>
<protein>
    <submittedName>
        <fullName evidence="4">MerR family transcriptional regulator</fullName>
    </submittedName>
</protein>
<dbReference type="InterPro" id="IPR029442">
    <property type="entry name" value="GyrI-like"/>
</dbReference>
<dbReference type="Pfam" id="PF13411">
    <property type="entry name" value="MerR_1"/>
    <property type="match status" value="1"/>
</dbReference>
<dbReference type="Pfam" id="PF06445">
    <property type="entry name" value="GyrI-like"/>
    <property type="match status" value="1"/>
</dbReference>
<dbReference type="PANTHER" id="PTHR30204">
    <property type="entry name" value="REDOX-CYCLING DRUG-SENSING TRANSCRIPTIONAL ACTIVATOR SOXR"/>
    <property type="match status" value="1"/>
</dbReference>
<dbReference type="Proteomes" id="UP000430692">
    <property type="component" value="Unassembled WGS sequence"/>
</dbReference>
<dbReference type="RefSeq" id="WP_160800031.1">
    <property type="nucleotide sequence ID" value="NZ_WUUL01000002.1"/>
</dbReference>
<evidence type="ECO:0000259" key="3">
    <source>
        <dbReference type="PROSITE" id="PS50937"/>
    </source>
</evidence>
<dbReference type="PROSITE" id="PS00552">
    <property type="entry name" value="HTH_MERR_1"/>
    <property type="match status" value="1"/>
</dbReference>
<dbReference type="InterPro" id="IPR011256">
    <property type="entry name" value="Reg_factor_effector_dom_sf"/>
</dbReference>
<evidence type="ECO:0000313" key="5">
    <source>
        <dbReference type="Proteomes" id="UP000430692"/>
    </source>
</evidence>
<dbReference type="SUPFAM" id="SSF46955">
    <property type="entry name" value="Putative DNA-binding domain"/>
    <property type="match status" value="1"/>
</dbReference>
<dbReference type="PANTHER" id="PTHR30204:SF97">
    <property type="entry name" value="MERR FAMILY REGULATORY PROTEIN"/>
    <property type="match status" value="1"/>
</dbReference>
<keyword evidence="5" id="KW-1185">Reference proteome</keyword>
<keyword evidence="2" id="KW-0175">Coiled coil</keyword>
<proteinExistence type="predicted"/>
<dbReference type="EMBL" id="WUUL01000002">
    <property type="protein sequence ID" value="MXQ52787.1"/>
    <property type="molecule type" value="Genomic_DNA"/>
</dbReference>
<name>A0A6I4VMU2_9BACL</name>
<dbReference type="PROSITE" id="PS50937">
    <property type="entry name" value="HTH_MERR_2"/>
    <property type="match status" value="1"/>
</dbReference>
<keyword evidence="1" id="KW-0238">DNA-binding</keyword>
<evidence type="ECO:0000313" key="4">
    <source>
        <dbReference type="EMBL" id="MXQ52787.1"/>
    </source>
</evidence>
<reference evidence="4 5" key="1">
    <citation type="submission" date="2019-12" db="EMBL/GenBank/DDBJ databases">
        <title>Whole-genome analyses of novel actinobacteria.</title>
        <authorList>
            <person name="Sahin N."/>
            <person name="Saygin H."/>
        </authorList>
    </citation>
    <scope>NUCLEOTIDE SEQUENCE [LARGE SCALE GENOMIC DNA]</scope>
    <source>
        <strain evidence="4 5">KC615</strain>
    </source>
</reference>
<sequence length="272" mass="31843">MFQIGAFSKLSNVSIKTLRYYDQRDILKPSFTDEASGYRFYTASQLLTIRRIQAWKEQGFTLEQIKFLLQEDITAEKVVASLKNKQQELQTALLEMQQQLTEVSTRIDRVEQLEKETIHSEPLIKQADSHLVASIREVVPRNHLCLLLDELKQYVHLHGEDANNQLIIQWHNDISIETENVDLEVMIPVSKNIPASNRVKVYYLPMEKKVISLKHECNPYQTHCEAWTRLKTYLKDHHIQIDPHQPIREHYLSGDKEVYGSKRKAELSIPIR</sequence>
<dbReference type="AlphaFoldDB" id="A0A6I4VMU2"/>